<dbReference type="GO" id="GO:0005634">
    <property type="term" value="C:nucleus"/>
    <property type="evidence" value="ECO:0007669"/>
    <property type="project" value="UniProtKB-SubCell"/>
</dbReference>
<feature type="region of interest" description="Disordered" evidence="11">
    <location>
        <begin position="206"/>
        <end position="300"/>
    </location>
</feature>
<feature type="compositionally biased region" description="Basic and acidic residues" evidence="11">
    <location>
        <begin position="229"/>
        <end position="248"/>
    </location>
</feature>
<dbReference type="PROSITE" id="PS50048">
    <property type="entry name" value="ZN2_CY6_FUNGAL_2"/>
    <property type="match status" value="1"/>
</dbReference>
<dbReference type="GO" id="GO:0000981">
    <property type="term" value="F:DNA-binding transcription factor activity, RNA polymerase II-specific"/>
    <property type="evidence" value="ECO:0007669"/>
    <property type="project" value="InterPro"/>
</dbReference>
<accession>A0A177D165</accession>
<dbReference type="KEGG" id="aalt:CC77DRAFT_1026712"/>
<dbReference type="SUPFAM" id="SSF57701">
    <property type="entry name" value="Zn2/Cys6 DNA-binding domain"/>
    <property type="match status" value="1"/>
</dbReference>
<feature type="compositionally biased region" description="Polar residues" evidence="11">
    <location>
        <begin position="214"/>
        <end position="228"/>
    </location>
</feature>
<dbReference type="Pfam" id="PF00172">
    <property type="entry name" value="Zn_clus"/>
    <property type="match status" value="1"/>
</dbReference>
<keyword evidence="5" id="KW-0238">DNA-binding</keyword>
<evidence type="ECO:0000256" key="4">
    <source>
        <dbReference type="ARBA" id="ARBA00023015"/>
    </source>
</evidence>
<evidence type="ECO:0000256" key="9">
    <source>
        <dbReference type="ARBA" id="ARBA00041135"/>
    </source>
</evidence>
<dbReference type="PROSITE" id="PS00463">
    <property type="entry name" value="ZN2_CY6_FUNGAL_1"/>
    <property type="match status" value="1"/>
</dbReference>
<evidence type="ECO:0000256" key="6">
    <source>
        <dbReference type="ARBA" id="ARBA00023163"/>
    </source>
</evidence>
<keyword evidence="6" id="KW-0804">Transcription</keyword>
<name>A0A177D165_ALTAL</name>
<keyword evidence="14" id="KW-1185">Reference proteome</keyword>
<dbReference type="EMBL" id="KV441512">
    <property type="protein sequence ID" value="OAG13414.1"/>
    <property type="molecule type" value="Genomic_DNA"/>
</dbReference>
<comment type="subcellular location">
    <subcellularLocation>
        <location evidence="1">Nucleus</location>
    </subcellularLocation>
</comment>
<evidence type="ECO:0000256" key="5">
    <source>
        <dbReference type="ARBA" id="ARBA00023125"/>
    </source>
</evidence>
<dbReference type="GO" id="GO:0008270">
    <property type="term" value="F:zinc ion binding"/>
    <property type="evidence" value="ECO:0007669"/>
    <property type="project" value="InterPro"/>
</dbReference>
<feature type="region of interest" description="Disordered" evidence="11">
    <location>
        <begin position="1"/>
        <end position="44"/>
    </location>
</feature>
<organism evidence="13 14">
    <name type="scientific">Alternaria alternata</name>
    <name type="common">Alternaria rot fungus</name>
    <name type="synonym">Torula alternata</name>
    <dbReference type="NCBI Taxonomy" id="5599"/>
    <lineage>
        <taxon>Eukaryota</taxon>
        <taxon>Fungi</taxon>
        <taxon>Dikarya</taxon>
        <taxon>Ascomycota</taxon>
        <taxon>Pezizomycotina</taxon>
        <taxon>Dothideomycetes</taxon>
        <taxon>Pleosporomycetidae</taxon>
        <taxon>Pleosporales</taxon>
        <taxon>Pleosporineae</taxon>
        <taxon>Pleosporaceae</taxon>
        <taxon>Alternaria</taxon>
        <taxon>Alternaria sect. Alternaria</taxon>
        <taxon>Alternaria alternata complex</taxon>
    </lineage>
</organism>
<dbReference type="InterPro" id="IPR001138">
    <property type="entry name" value="Zn2Cys6_DnaBD"/>
</dbReference>
<sequence length="336" mass="36274">MRGDSDEDQRSKRARTSLEGNARDIANPPNVTTGTAQQHEQHHQQERRATQACFRCRKQKLRCLGGRPCERCVKASKECDFGKPGHASPVPNSNNNTNTNGDVVEDRHGAAARASLVRLEDSVTNLLAGLQNTGTNGTDLFPALTAAPATVSSTVPVTAPAPAPAPPPLEPSSYHATALTSTATTALLSTSDPLTTQGLGHVRFGDSPEVNFISPHSYSSRTETTSPSGEHDVRTGNEHRDNEGEERLASATKDGFGPPFQSLVYQPSVWENRERSKQNSPLPEPRVHSARMPPWGVRDEPVSSGVIDLALARTLYTLSVVRRPSPPSLLHKQPHC</sequence>
<keyword evidence="7" id="KW-0539">Nucleus</keyword>
<keyword evidence="4" id="KW-0805">Transcription regulation</keyword>
<evidence type="ECO:0000256" key="1">
    <source>
        <dbReference type="ARBA" id="ARBA00004123"/>
    </source>
</evidence>
<comment type="similarity">
    <text evidence="8">Belongs to the prtT family.</text>
</comment>
<protein>
    <recommendedName>
        <fullName evidence="9">Transcriptional activator of proteases prtT</fullName>
    </recommendedName>
    <alternativeName>
        <fullName evidence="10">Zn(2)-C6 zinc finger-containing protein prtT</fullName>
    </alternativeName>
</protein>
<dbReference type="CDD" id="cd00067">
    <property type="entry name" value="GAL4"/>
    <property type="match status" value="1"/>
</dbReference>
<evidence type="ECO:0000256" key="2">
    <source>
        <dbReference type="ARBA" id="ARBA00022723"/>
    </source>
</evidence>
<evidence type="ECO:0000313" key="14">
    <source>
        <dbReference type="Proteomes" id="UP000077248"/>
    </source>
</evidence>
<feature type="region of interest" description="Disordered" evidence="11">
    <location>
        <begin position="81"/>
        <end position="100"/>
    </location>
</feature>
<evidence type="ECO:0000256" key="11">
    <source>
        <dbReference type="SAM" id="MobiDB-lite"/>
    </source>
</evidence>
<dbReference type="GeneID" id="29111907"/>
<evidence type="ECO:0000256" key="10">
    <source>
        <dbReference type="ARBA" id="ARBA00042461"/>
    </source>
</evidence>
<evidence type="ECO:0000256" key="3">
    <source>
        <dbReference type="ARBA" id="ARBA00022833"/>
    </source>
</evidence>
<keyword evidence="3" id="KW-0862">Zinc</keyword>
<feature type="compositionally biased region" description="Basic and acidic residues" evidence="11">
    <location>
        <begin position="1"/>
        <end position="11"/>
    </location>
</feature>
<proteinExistence type="inferred from homology"/>
<dbReference type="PANTHER" id="PTHR31845">
    <property type="entry name" value="FINGER DOMAIN PROTEIN, PUTATIVE-RELATED"/>
    <property type="match status" value="1"/>
</dbReference>
<evidence type="ECO:0000313" key="13">
    <source>
        <dbReference type="EMBL" id="OAG13414.1"/>
    </source>
</evidence>
<dbReference type="PANTHER" id="PTHR31845:SF34">
    <property type="entry name" value="TRANSCRIPTIONAL ACTIVATOR OF PROTEASES PRTT"/>
    <property type="match status" value="1"/>
</dbReference>
<dbReference type="InterPro" id="IPR051089">
    <property type="entry name" value="prtT"/>
</dbReference>
<evidence type="ECO:0000256" key="8">
    <source>
        <dbReference type="ARBA" id="ARBA00038134"/>
    </source>
</evidence>
<dbReference type="AlphaFoldDB" id="A0A177D165"/>
<keyword evidence="2" id="KW-0479">Metal-binding</keyword>
<dbReference type="VEuPathDB" id="FungiDB:CC77DRAFT_1026712"/>
<dbReference type="InterPro" id="IPR036864">
    <property type="entry name" value="Zn2-C6_fun-type_DNA-bd_sf"/>
</dbReference>
<dbReference type="GO" id="GO:0000976">
    <property type="term" value="F:transcription cis-regulatory region binding"/>
    <property type="evidence" value="ECO:0007669"/>
    <property type="project" value="TreeGrafter"/>
</dbReference>
<gene>
    <name evidence="13" type="ORF">CC77DRAFT_1026712</name>
</gene>
<evidence type="ECO:0000256" key="7">
    <source>
        <dbReference type="ARBA" id="ARBA00023242"/>
    </source>
</evidence>
<dbReference type="Proteomes" id="UP000077248">
    <property type="component" value="Unassembled WGS sequence"/>
</dbReference>
<dbReference type="SMART" id="SM00066">
    <property type="entry name" value="GAL4"/>
    <property type="match status" value="1"/>
</dbReference>
<dbReference type="STRING" id="5599.A0A177D165"/>
<dbReference type="RefSeq" id="XP_018378835.1">
    <property type="nucleotide sequence ID" value="XM_018526313.1"/>
</dbReference>
<reference evidence="13 14" key="1">
    <citation type="submission" date="2016-05" db="EMBL/GenBank/DDBJ databases">
        <title>Comparative analysis of secretome profiles of manganese(II)-oxidizing ascomycete fungi.</title>
        <authorList>
            <consortium name="DOE Joint Genome Institute"/>
            <person name="Zeiner C.A."/>
            <person name="Purvine S.O."/>
            <person name="Zink E.M."/>
            <person name="Wu S."/>
            <person name="Pasa-Tolic L."/>
            <person name="Chaput D.L."/>
            <person name="Haridas S."/>
            <person name="Grigoriev I.V."/>
            <person name="Santelli C.M."/>
            <person name="Hansel C.M."/>
        </authorList>
    </citation>
    <scope>NUCLEOTIDE SEQUENCE [LARGE SCALE GENOMIC DNA]</scope>
    <source>
        <strain evidence="13 14">SRC1lrK2f</strain>
    </source>
</reference>
<dbReference type="Gene3D" id="4.10.240.10">
    <property type="entry name" value="Zn(2)-C6 fungal-type DNA-binding domain"/>
    <property type="match status" value="1"/>
</dbReference>
<evidence type="ECO:0000259" key="12">
    <source>
        <dbReference type="PROSITE" id="PS50048"/>
    </source>
</evidence>
<feature type="domain" description="Zn(2)-C6 fungal-type" evidence="12">
    <location>
        <begin position="52"/>
        <end position="81"/>
    </location>
</feature>